<feature type="chain" id="PRO_5031275914" description="Peroxisomal membrane protein MPV17" evidence="8">
    <location>
        <begin position="18"/>
        <end position="290"/>
    </location>
</feature>
<feature type="transmembrane region" description="Helical" evidence="6">
    <location>
        <begin position="169"/>
        <end position="188"/>
    </location>
</feature>
<evidence type="ECO:0000256" key="3">
    <source>
        <dbReference type="ARBA" id="ARBA00022692"/>
    </source>
</evidence>
<evidence type="ECO:0000256" key="2">
    <source>
        <dbReference type="ARBA" id="ARBA00006824"/>
    </source>
</evidence>
<dbReference type="EMBL" id="HBIP01031046">
    <property type="protein sequence ID" value="CAE0503794.1"/>
    <property type="molecule type" value="Transcribed_RNA"/>
</dbReference>
<keyword evidence="8" id="KW-0732">Signal</keyword>
<reference evidence="9" key="1">
    <citation type="submission" date="2021-01" db="EMBL/GenBank/DDBJ databases">
        <authorList>
            <person name="Corre E."/>
            <person name="Pelletier E."/>
            <person name="Niang G."/>
            <person name="Scheremetjew M."/>
            <person name="Finn R."/>
            <person name="Kale V."/>
            <person name="Holt S."/>
            <person name="Cochrane G."/>
            <person name="Meng A."/>
            <person name="Brown T."/>
            <person name="Cohen L."/>
        </authorList>
    </citation>
    <scope>NUCLEOTIDE SEQUENCE</scope>
    <source>
        <strain evidence="9">CCMP1320</strain>
    </source>
</reference>
<dbReference type="InterPro" id="IPR007248">
    <property type="entry name" value="Mpv17_PMP22"/>
</dbReference>
<evidence type="ECO:0000256" key="1">
    <source>
        <dbReference type="ARBA" id="ARBA00004141"/>
    </source>
</evidence>
<proteinExistence type="inferred from homology"/>
<dbReference type="GO" id="GO:0016020">
    <property type="term" value="C:membrane"/>
    <property type="evidence" value="ECO:0007669"/>
    <property type="project" value="UniProtKB-SubCell"/>
</dbReference>
<sequence>MRTWTLTKAALFQPLHAFGVIAKRWPASTGVGCTVVKTAAADLFAQKVIEGKEQIDWRRNTVFSSFGFAYLGLWQYYLYAGVFPKVATRAAAVLGERAVAPLLTFLDQCVHHPILYFPSFYLLRGYVGGETAELSMQKCQEDFWTNLKALWVVWVPSQYINFKYMPTHLRVPFVAAVSAVWCVIMSVFRGESATVAQKEEIQRMQELVAAHAVAAAAAEAAKAGRTAPAPPPPNTPGPLSSAPPEQVALPASLAGEKQGVPDREEHQQPEVLSDPIHGGCMPMPVCRSFA</sequence>
<evidence type="ECO:0000256" key="8">
    <source>
        <dbReference type="SAM" id="SignalP"/>
    </source>
</evidence>
<dbReference type="PANTHER" id="PTHR11266:SF21">
    <property type="entry name" value="ACT DOMAIN-CONTAINING PROTEIN"/>
    <property type="match status" value="1"/>
</dbReference>
<dbReference type="Pfam" id="PF04117">
    <property type="entry name" value="Mpv17_PMP22"/>
    <property type="match status" value="1"/>
</dbReference>
<name>A0A7S3R6K2_DUNTE</name>
<dbReference type="PANTHER" id="PTHR11266">
    <property type="entry name" value="PEROXISOMAL MEMBRANE PROTEIN 2, PXMP2 MPV17"/>
    <property type="match status" value="1"/>
</dbReference>
<feature type="region of interest" description="Disordered" evidence="7">
    <location>
        <begin position="221"/>
        <end position="277"/>
    </location>
</feature>
<dbReference type="AlphaFoldDB" id="A0A7S3R6K2"/>
<feature type="signal peptide" evidence="8">
    <location>
        <begin position="1"/>
        <end position="17"/>
    </location>
</feature>
<comment type="subcellular location">
    <subcellularLocation>
        <location evidence="1">Membrane</location>
        <topology evidence="1">Multi-pass membrane protein</topology>
    </subcellularLocation>
</comment>
<comment type="similarity">
    <text evidence="2 6">Belongs to the peroxisomal membrane protein PXMP2/4 family.</text>
</comment>
<organism evidence="9">
    <name type="scientific">Dunaliella tertiolecta</name>
    <name type="common">Green alga</name>
    <dbReference type="NCBI Taxonomy" id="3047"/>
    <lineage>
        <taxon>Eukaryota</taxon>
        <taxon>Viridiplantae</taxon>
        <taxon>Chlorophyta</taxon>
        <taxon>core chlorophytes</taxon>
        <taxon>Chlorophyceae</taxon>
        <taxon>CS clade</taxon>
        <taxon>Chlamydomonadales</taxon>
        <taxon>Dunaliellaceae</taxon>
        <taxon>Dunaliella</taxon>
    </lineage>
</organism>
<evidence type="ECO:0008006" key="10">
    <source>
        <dbReference type="Google" id="ProtNLM"/>
    </source>
</evidence>
<evidence type="ECO:0000256" key="5">
    <source>
        <dbReference type="ARBA" id="ARBA00023136"/>
    </source>
</evidence>
<keyword evidence="4 6" id="KW-1133">Transmembrane helix</keyword>
<evidence type="ECO:0000256" key="4">
    <source>
        <dbReference type="ARBA" id="ARBA00022989"/>
    </source>
</evidence>
<accession>A0A7S3R6K2</accession>
<feature type="transmembrane region" description="Helical" evidence="6">
    <location>
        <begin position="61"/>
        <end position="79"/>
    </location>
</feature>
<evidence type="ECO:0000256" key="6">
    <source>
        <dbReference type="RuleBase" id="RU363053"/>
    </source>
</evidence>
<gene>
    <name evidence="9" type="ORF">DTER00134_LOCUS18867</name>
</gene>
<feature type="compositionally biased region" description="Basic and acidic residues" evidence="7">
    <location>
        <begin position="259"/>
        <end position="268"/>
    </location>
</feature>
<keyword evidence="3 6" id="KW-0812">Transmembrane</keyword>
<dbReference type="GO" id="GO:0005737">
    <property type="term" value="C:cytoplasm"/>
    <property type="evidence" value="ECO:0007669"/>
    <property type="project" value="TreeGrafter"/>
</dbReference>
<keyword evidence="5 6" id="KW-0472">Membrane</keyword>
<protein>
    <recommendedName>
        <fullName evidence="10">Peroxisomal membrane protein MPV17</fullName>
    </recommendedName>
</protein>
<evidence type="ECO:0000256" key="7">
    <source>
        <dbReference type="SAM" id="MobiDB-lite"/>
    </source>
</evidence>
<evidence type="ECO:0000313" key="9">
    <source>
        <dbReference type="EMBL" id="CAE0503794.1"/>
    </source>
</evidence>